<dbReference type="Gramene" id="mRNA:HanXRQr2_Chr12g0538961">
    <property type="protein sequence ID" value="mRNA:HanXRQr2_Chr12g0538961"/>
    <property type="gene ID" value="HanXRQr2_Chr12g0538961"/>
</dbReference>
<proteinExistence type="predicted"/>
<comment type="caution">
    <text evidence="7">The sequence shown here is derived from an EMBL/GenBank/DDBJ whole genome shotgun (WGS) entry which is preliminary data.</text>
</comment>
<keyword evidence="3" id="KW-0238">DNA-binding</keyword>
<dbReference type="Gene3D" id="2.40.330.10">
    <property type="entry name" value="DNA-binding pseudobarrel domain"/>
    <property type="match status" value="2"/>
</dbReference>
<organism evidence="7 8">
    <name type="scientific">Helianthus annuus</name>
    <name type="common">Common sunflower</name>
    <dbReference type="NCBI Taxonomy" id="4232"/>
    <lineage>
        <taxon>Eukaryota</taxon>
        <taxon>Viridiplantae</taxon>
        <taxon>Streptophyta</taxon>
        <taxon>Embryophyta</taxon>
        <taxon>Tracheophyta</taxon>
        <taxon>Spermatophyta</taxon>
        <taxon>Magnoliopsida</taxon>
        <taxon>eudicotyledons</taxon>
        <taxon>Gunneridae</taxon>
        <taxon>Pentapetalae</taxon>
        <taxon>asterids</taxon>
        <taxon>campanulids</taxon>
        <taxon>Asterales</taxon>
        <taxon>Asteraceae</taxon>
        <taxon>Asteroideae</taxon>
        <taxon>Heliantheae alliance</taxon>
        <taxon>Heliantheae</taxon>
        <taxon>Helianthus</taxon>
    </lineage>
</organism>
<dbReference type="PANTHER" id="PTHR31920:SF132">
    <property type="entry name" value="TF-B3 DOMAIN-CONTAINING PROTEIN"/>
    <property type="match status" value="1"/>
</dbReference>
<dbReference type="SUPFAM" id="SSF101936">
    <property type="entry name" value="DNA-binding pseudobarrel domain"/>
    <property type="match status" value="2"/>
</dbReference>
<evidence type="ECO:0000259" key="6">
    <source>
        <dbReference type="Pfam" id="PF02362"/>
    </source>
</evidence>
<sequence length="189" mass="21741">MYCSFVKYLVNPASLSIDVPISFVKQVYGETWEDKKLHIYHASGKKWVVRLKRVNSMPVLTDGWQTVASDLNLQKDCLLNFQPLSQFGIDLSCYVNGMCGESYYTIKCYLRLGVTIIEDSFVEECYGDNPPTGTYEICYKGSLWIVSTSKLHSGYVFSHGWPELCNDLGIHEDDLLLFQKLDDVFFFFF</sequence>
<comment type="subcellular location">
    <subcellularLocation>
        <location evidence="1">Nucleus</location>
    </subcellularLocation>
</comment>
<dbReference type="Proteomes" id="UP000215914">
    <property type="component" value="Unassembled WGS sequence"/>
</dbReference>
<dbReference type="EMBL" id="MNCJ02000327">
    <property type="protein sequence ID" value="KAF5777712.1"/>
    <property type="molecule type" value="Genomic_DNA"/>
</dbReference>
<keyword evidence="2" id="KW-0805">Transcription regulation</keyword>
<reference evidence="7" key="1">
    <citation type="journal article" date="2017" name="Nature">
        <title>The sunflower genome provides insights into oil metabolism, flowering and Asterid evolution.</title>
        <authorList>
            <person name="Badouin H."/>
            <person name="Gouzy J."/>
            <person name="Grassa C.J."/>
            <person name="Murat F."/>
            <person name="Staton S.E."/>
            <person name="Cottret L."/>
            <person name="Lelandais-Briere C."/>
            <person name="Owens G.L."/>
            <person name="Carrere S."/>
            <person name="Mayjonade B."/>
            <person name="Legrand L."/>
            <person name="Gill N."/>
            <person name="Kane N.C."/>
            <person name="Bowers J.E."/>
            <person name="Hubner S."/>
            <person name="Bellec A."/>
            <person name="Berard A."/>
            <person name="Berges H."/>
            <person name="Blanchet N."/>
            <person name="Boniface M.C."/>
            <person name="Brunel D."/>
            <person name="Catrice O."/>
            <person name="Chaidir N."/>
            <person name="Claudel C."/>
            <person name="Donnadieu C."/>
            <person name="Faraut T."/>
            <person name="Fievet G."/>
            <person name="Helmstetter N."/>
            <person name="King M."/>
            <person name="Knapp S.J."/>
            <person name="Lai Z."/>
            <person name="Le Paslier M.C."/>
            <person name="Lippi Y."/>
            <person name="Lorenzon L."/>
            <person name="Mandel J.R."/>
            <person name="Marage G."/>
            <person name="Marchand G."/>
            <person name="Marquand E."/>
            <person name="Bret-Mestries E."/>
            <person name="Morien E."/>
            <person name="Nambeesan S."/>
            <person name="Nguyen T."/>
            <person name="Pegot-Espagnet P."/>
            <person name="Pouilly N."/>
            <person name="Raftis F."/>
            <person name="Sallet E."/>
            <person name="Schiex T."/>
            <person name="Thomas J."/>
            <person name="Vandecasteele C."/>
            <person name="Vares D."/>
            <person name="Vear F."/>
            <person name="Vautrin S."/>
            <person name="Crespi M."/>
            <person name="Mangin B."/>
            <person name="Burke J.M."/>
            <person name="Salse J."/>
            <person name="Munos S."/>
            <person name="Vincourt P."/>
            <person name="Rieseberg L.H."/>
            <person name="Langlade N.B."/>
        </authorList>
    </citation>
    <scope>NUCLEOTIDE SEQUENCE</scope>
    <source>
        <tissue evidence="7">Leaves</tissue>
    </source>
</reference>
<dbReference type="InterPro" id="IPR050655">
    <property type="entry name" value="Plant_B3_domain"/>
</dbReference>
<dbReference type="InterPro" id="IPR015300">
    <property type="entry name" value="DNA-bd_pseudobarrel_sf"/>
</dbReference>
<dbReference type="GO" id="GO:0003677">
    <property type="term" value="F:DNA binding"/>
    <property type="evidence" value="ECO:0007669"/>
    <property type="project" value="UniProtKB-KW"/>
</dbReference>
<reference evidence="7" key="2">
    <citation type="submission" date="2020-06" db="EMBL/GenBank/DDBJ databases">
        <title>Helianthus annuus Genome sequencing and assembly Release 2.</title>
        <authorList>
            <person name="Gouzy J."/>
            <person name="Langlade N."/>
            <person name="Munos S."/>
        </authorList>
    </citation>
    <scope>NUCLEOTIDE SEQUENCE</scope>
    <source>
        <tissue evidence="7">Leaves</tissue>
    </source>
</reference>
<evidence type="ECO:0000256" key="4">
    <source>
        <dbReference type="ARBA" id="ARBA00023163"/>
    </source>
</evidence>
<evidence type="ECO:0000313" key="7">
    <source>
        <dbReference type="EMBL" id="KAF5777712.1"/>
    </source>
</evidence>
<evidence type="ECO:0000313" key="8">
    <source>
        <dbReference type="Proteomes" id="UP000215914"/>
    </source>
</evidence>
<dbReference type="AlphaFoldDB" id="A0A9K3MVU2"/>
<evidence type="ECO:0000256" key="5">
    <source>
        <dbReference type="ARBA" id="ARBA00023242"/>
    </source>
</evidence>
<dbReference type="PANTHER" id="PTHR31920">
    <property type="entry name" value="B3 DOMAIN-CONTAINING"/>
    <property type="match status" value="1"/>
</dbReference>
<evidence type="ECO:0000256" key="1">
    <source>
        <dbReference type="ARBA" id="ARBA00004123"/>
    </source>
</evidence>
<keyword evidence="8" id="KW-1185">Reference proteome</keyword>
<feature type="domain" description="TF-B3" evidence="6">
    <location>
        <begin position="5"/>
        <end position="82"/>
    </location>
</feature>
<name>A0A9K3MVU2_HELAN</name>
<keyword evidence="5" id="KW-0539">Nucleus</keyword>
<dbReference type="InterPro" id="IPR003340">
    <property type="entry name" value="B3_DNA-bd"/>
</dbReference>
<gene>
    <name evidence="7" type="ORF">HanXRQr2_Chr12g0538961</name>
</gene>
<protein>
    <submittedName>
        <fullName evidence="7">Transcription factor B3-Domain family</fullName>
    </submittedName>
</protein>
<evidence type="ECO:0000256" key="3">
    <source>
        <dbReference type="ARBA" id="ARBA00023125"/>
    </source>
</evidence>
<keyword evidence="4" id="KW-0804">Transcription</keyword>
<dbReference type="GO" id="GO:0005634">
    <property type="term" value="C:nucleus"/>
    <property type="evidence" value="ECO:0007669"/>
    <property type="project" value="UniProtKB-SubCell"/>
</dbReference>
<evidence type="ECO:0000256" key="2">
    <source>
        <dbReference type="ARBA" id="ARBA00023015"/>
    </source>
</evidence>
<dbReference type="Pfam" id="PF02362">
    <property type="entry name" value="B3"/>
    <property type="match status" value="1"/>
</dbReference>
<accession>A0A9K3MVU2</accession>